<dbReference type="PROSITE" id="PS50966">
    <property type="entry name" value="ZF_SWIM"/>
    <property type="match status" value="1"/>
</dbReference>
<keyword evidence="1" id="KW-0863">Zinc-finger</keyword>
<evidence type="ECO:0000256" key="1">
    <source>
        <dbReference type="PROSITE-ProRule" id="PRU00325"/>
    </source>
</evidence>
<proteinExistence type="predicted"/>
<dbReference type="AlphaFoldDB" id="A0A8H5AT95"/>
<reference evidence="3 4" key="1">
    <citation type="journal article" date="2020" name="ISME J.">
        <title>Uncovering the hidden diversity of litter-decomposition mechanisms in mushroom-forming fungi.</title>
        <authorList>
            <person name="Floudas D."/>
            <person name="Bentzer J."/>
            <person name="Ahren D."/>
            <person name="Johansson T."/>
            <person name="Persson P."/>
            <person name="Tunlid A."/>
        </authorList>
    </citation>
    <scope>NUCLEOTIDE SEQUENCE [LARGE SCALE GENOMIC DNA]</scope>
    <source>
        <strain evidence="3 4">CBS 175.51</strain>
    </source>
</reference>
<feature type="domain" description="SWIM-type" evidence="2">
    <location>
        <begin position="179"/>
        <end position="218"/>
    </location>
</feature>
<keyword evidence="1" id="KW-0862">Zinc</keyword>
<dbReference type="InterPro" id="IPR040648">
    <property type="entry name" value="HMGXB3_CxC4"/>
</dbReference>
<dbReference type="OrthoDB" id="5598737at2759"/>
<keyword evidence="4" id="KW-1185">Reference proteome</keyword>
<organism evidence="3 4">
    <name type="scientific">Ephemerocybe angulata</name>
    <dbReference type="NCBI Taxonomy" id="980116"/>
    <lineage>
        <taxon>Eukaryota</taxon>
        <taxon>Fungi</taxon>
        <taxon>Dikarya</taxon>
        <taxon>Basidiomycota</taxon>
        <taxon>Agaricomycotina</taxon>
        <taxon>Agaricomycetes</taxon>
        <taxon>Agaricomycetidae</taxon>
        <taxon>Agaricales</taxon>
        <taxon>Agaricineae</taxon>
        <taxon>Psathyrellaceae</taxon>
        <taxon>Ephemerocybe</taxon>
    </lineage>
</organism>
<dbReference type="Proteomes" id="UP000541558">
    <property type="component" value="Unassembled WGS sequence"/>
</dbReference>
<evidence type="ECO:0000313" key="3">
    <source>
        <dbReference type="EMBL" id="KAF5310470.1"/>
    </source>
</evidence>
<dbReference type="GO" id="GO:0008270">
    <property type="term" value="F:zinc ion binding"/>
    <property type="evidence" value="ECO:0007669"/>
    <property type="project" value="UniProtKB-KW"/>
</dbReference>
<dbReference type="PANTHER" id="PTHR34305:SF1">
    <property type="entry name" value="SWIM-TYPE DOMAIN-CONTAINING PROTEIN"/>
    <property type="match status" value="1"/>
</dbReference>
<dbReference type="EMBL" id="JAACJK010000229">
    <property type="protein sequence ID" value="KAF5310470.1"/>
    <property type="molecule type" value="Genomic_DNA"/>
</dbReference>
<dbReference type="InterPro" id="IPR007527">
    <property type="entry name" value="Znf_SWIM"/>
</dbReference>
<evidence type="ECO:0000313" key="4">
    <source>
        <dbReference type="Proteomes" id="UP000541558"/>
    </source>
</evidence>
<comment type="caution">
    <text evidence="3">The sequence shown here is derived from an EMBL/GenBank/DDBJ whole genome shotgun (WGS) entry which is preliminary data.</text>
</comment>
<accession>A0A8H5AT95</accession>
<gene>
    <name evidence="3" type="ORF">D9611_012255</name>
</gene>
<protein>
    <recommendedName>
        <fullName evidence="2">SWIM-type domain-containing protein</fullName>
    </recommendedName>
</protein>
<evidence type="ECO:0000259" key="2">
    <source>
        <dbReference type="PROSITE" id="PS50966"/>
    </source>
</evidence>
<dbReference type="Pfam" id="PF18717">
    <property type="entry name" value="CxC4"/>
    <property type="match status" value="1"/>
</dbReference>
<dbReference type="PANTHER" id="PTHR34305">
    <property type="entry name" value="EXPRESSED PROTEIN"/>
    <property type="match status" value="1"/>
</dbReference>
<sequence>MAPKKSQRVVPTEAVYSSDEEVDAFPEHLLEEAKDDVWQSPVKATKAYRIDLKPRVGAKRKRPNNAPPVQAVEDIAAVLSVESELWEDDLAFSGGDGGWNDGGLGEGMTGIEDSGSRAPTSESVTLGEFEFSTEQLLYYHSVVRAGAAGIGYIEDNVFAVEGWNVHREQATGMWYHLEYLVVEGEEKDAEELAVGCTCPAGLREGYCIHIALVKRFDVRDIRGYAQAVASDELTITMFYRERIEESDEFLTLFSVRSHSQTGAKGRALVKHLGNCPSTGQWTCSKSHTKKTKCAHVPAATKVLREALKLPLDTPIHETLGGLDLGALENGAEGVPAAVTGGEALIIPLQKSPAMCLQGSVSYRPILPPLSYVLPSDETLYPRPPPFRNAPAAPFPLDLTSTCPCPLPLRSSFDPQRTPSREVHPCRVYTVLGCYTAQIELQPCPNCYSRGEHFIGPDLRDIGLFNYDNTTLVSHELLDEYTVAYSSSETPFTAFVAQMSHRYSSTTTRFMRSDLFRPIWFAYVSVQAFEKDMSCVRCGTSPETVIWDGVTVAFDKNRLASTLAPPTQLTSQSFRRPLVKNKPGQQLIKDATLRKQIRAIIATLKDRVRAAAPEDSYNDSGLPQDTAIPSEASEALCADTVLSDTQRIDEVLQSLSSLCPAVCTLFMEFCGYAAYAKRRPPPPLFRSFFLQIAAEESILQMVNGSALRLLQVFLENPQHGLITQLLGIPGIYLLLRKYPGRLHAMVPILRWIAERAVVVFEAVRVDSRPIPIISDAEASALNWRLTGCFYSLPQLRFRPRYENLISDRSKVDSSRGGDTCGKYFSEYGEATLTGGIMAAWCTHSVCYGFHCIPSSEGRNDVFSALITRWPVAPKRIIYDFACALGPYCLLREPDFFKDTVFVIDKFHSMGHTKCSPAAFLQQYSDADPRLIHINSSAGESGNSSLKRIRKSLRYMTQDHAIVYTKVFLSMWNRARLYPTVPRSKATAFCRLALPSAASKARAFCRLAPPSAASKARAFCRLAPQSAASKATAFCRLAPQSAASKATAFCRLAPQSAASKATAFCRLAPQSAASKATAFCRLATHPAASKW</sequence>
<keyword evidence="1" id="KW-0479">Metal-binding</keyword>
<name>A0A8H5AT95_9AGAR</name>